<gene>
    <name evidence="2" type="ORF">Goshw_009804</name>
</gene>
<dbReference type="EMBL" id="JABFAF010000009">
    <property type="protein sequence ID" value="MBA0865181.1"/>
    <property type="molecule type" value="Genomic_DNA"/>
</dbReference>
<evidence type="ECO:0000313" key="3">
    <source>
        <dbReference type="Proteomes" id="UP000593576"/>
    </source>
</evidence>
<comment type="caution">
    <text evidence="2">The sequence shown here is derived from an EMBL/GenBank/DDBJ whole genome shotgun (WGS) entry which is preliminary data.</text>
</comment>
<evidence type="ECO:0000313" key="2">
    <source>
        <dbReference type="EMBL" id="MBA0865181.1"/>
    </source>
</evidence>
<dbReference type="Proteomes" id="UP000593576">
    <property type="component" value="Unassembled WGS sequence"/>
</dbReference>
<accession>A0A7J9M2G8</accession>
<evidence type="ECO:0000256" key="1">
    <source>
        <dbReference type="SAM" id="MobiDB-lite"/>
    </source>
</evidence>
<sequence length="79" mass="8566">MKGSTDDSEPGTHQDGSFGLGPRILEEIGRDMNQVGSNLELAIRNLFQPLPLSNVYPVAPKKKQNLCVSVIQGKEEGSK</sequence>
<name>A0A7J9M2G8_GOSSC</name>
<keyword evidence="3" id="KW-1185">Reference proteome</keyword>
<proteinExistence type="predicted"/>
<protein>
    <submittedName>
        <fullName evidence="2">Uncharacterized protein</fullName>
    </submittedName>
</protein>
<organism evidence="2 3">
    <name type="scientific">Gossypium schwendimanii</name>
    <name type="common">Cotton</name>
    <dbReference type="NCBI Taxonomy" id="34291"/>
    <lineage>
        <taxon>Eukaryota</taxon>
        <taxon>Viridiplantae</taxon>
        <taxon>Streptophyta</taxon>
        <taxon>Embryophyta</taxon>
        <taxon>Tracheophyta</taxon>
        <taxon>Spermatophyta</taxon>
        <taxon>Magnoliopsida</taxon>
        <taxon>eudicotyledons</taxon>
        <taxon>Gunneridae</taxon>
        <taxon>Pentapetalae</taxon>
        <taxon>rosids</taxon>
        <taxon>malvids</taxon>
        <taxon>Malvales</taxon>
        <taxon>Malvaceae</taxon>
        <taxon>Malvoideae</taxon>
        <taxon>Gossypium</taxon>
    </lineage>
</organism>
<dbReference type="AlphaFoldDB" id="A0A7J9M2G8"/>
<dbReference type="OrthoDB" id="983055at2759"/>
<reference evidence="2 3" key="1">
    <citation type="journal article" date="2019" name="Genome Biol. Evol.">
        <title>Insights into the evolution of the New World diploid cottons (Gossypium, subgenus Houzingenia) based on genome sequencing.</title>
        <authorList>
            <person name="Grover C.E."/>
            <person name="Arick M.A. 2nd"/>
            <person name="Thrash A."/>
            <person name="Conover J.L."/>
            <person name="Sanders W.S."/>
            <person name="Peterson D.G."/>
            <person name="Frelichowski J.E."/>
            <person name="Scheffler J.A."/>
            <person name="Scheffler B.E."/>
            <person name="Wendel J.F."/>
        </authorList>
    </citation>
    <scope>NUCLEOTIDE SEQUENCE [LARGE SCALE GENOMIC DNA]</scope>
    <source>
        <strain evidence="2">1</strain>
        <tissue evidence="2">Leaf</tissue>
    </source>
</reference>
<feature type="region of interest" description="Disordered" evidence="1">
    <location>
        <begin position="1"/>
        <end position="22"/>
    </location>
</feature>